<feature type="repeat" description="PPR" evidence="3">
    <location>
        <begin position="374"/>
        <end position="408"/>
    </location>
</feature>
<keyword evidence="2" id="KW-0677">Repeat</keyword>
<dbReference type="PANTHER" id="PTHR47932">
    <property type="entry name" value="ATPASE EXPRESSION PROTEIN 3"/>
    <property type="match status" value="1"/>
</dbReference>
<dbReference type="Proteomes" id="UP001642487">
    <property type="component" value="Chromosome 2"/>
</dbReference>
<feature type="repeat" description="PPR" evidence="3">
    <location>
        <begin position="619"/>
        <end position="653"/>
    </location>
</feature>
<evidence type="ECO:0000256" key="3">
    <source>
        <dbReference type="PROSITE-ProRule" id="PRU00708"/>
    </source>
</evidence>
<evidence type="ECO:0008006" key="6">
    <source>
        <dbReference type="Google" id="ProtNLM"/>
    </source>
</evidence>
<evidence type="ECO:0000256" key="1">
    <source>
        <dbReference type="ARBA" id="ARBA00007626"/>
    </source>
</evidence>
<accession>A0ABP0Y537</accession>
<organism evidence="4 5">
    <name type="scientific">Citrullus colocynthis</name>
    <name type="common">colocynth</name>
    <dbReference type="NCBI Taxonomy" id="252529"/>
    <lineage>
        <taxon>Eukaryota</taxon>
        <taxon>Viridiplantae</taxon>
        <taxon>Streptophyta</taxon>
        <taxon>Embryophyta</taxon>
        <taxon>Tracheophyta</taxon>
        <taxon>Spermatophyta</taxon>
        <taxon>Magnoliopsida</taxon>
        <taxon>eudicotyledons</taxon>
        <taxon>Gunneridae</taxon>
        <taxon>Pentapetalae</taxon>
        <taxon>rosids</taxon>
        <taxon>fabids</taxon>
        <taxon>Cucurbitales</taxon>
        <taxon>Cucurbitaceae</taxon>
        <taxon>Benincaseae</taxon>
        <taxon>Citrullus</taxon>
    </lineage>
</organism>
<evidence type="ECO:0000313" key="4">
    <source>
        <dbReference type="EMBL" id="CAK9315558.1"/>
    </source>
</evidence>
<feature type="repeat" description="PPR" evidence="3">
    <location>
        <begin position="514"/>
        <end position="548"/>
    </location>
</feature>
<gene>
    <name evidence="4" type="ORF">CITCOLO1_LOCUS7357</name>
</gene>
<feature type="repeat" description="PPR" evidence="3">
    <location>
        <begin position="549"/>
        <end position="583"/>
    </location>
</feature>
<dbReference type="NCBIfam" id="TIGR00756">
    <property type="entry name" value="PPR"/>
    <property type="match status" value="15"/>
</dbReference>
<reference evidence="4 5" key="1">
    <citation type="submission" date="2024-03" db="EMBL/GenBank/DDBJ databases">
        <authorList>
            <person name="Gkanogiannis A."/>
            <person name="Becerra Lopez-Lavalle L."/>
        </authorList>
    </citation>
    <scope>NUCLEOTIDE SEQUENCE [LARGE SCALE GENOMIC DNA]</scope>
</reference>
<dbReference type="PROSITE" id="PS51375">
    <property type="entry name" value="PPR"/>
    <property type="match status" value="16"/>
</dbReference>
<dbReference type="SUPFAM" id="SSF81901">
    <property type="entry name" value="HCP-like"/>
    <property type="match status" value="2"/>
</dbReference>
<keyword evidence="5" id="KW-1185">Reference proteome</keyword>
<feature type="repeat" description="PPR" evidence="3">
    <location>
        <begin position="163"/>
        <end position="197"/>
    </location>
</feature>
<feature type="repeat" description="PPR" evidence="3">
    <location>
        <begin position="409"/>
        <end position="443"/>
    </location>
</feature>
<feature type="repeat" description="PPR" evidence="3">
    <location>
        <begin position="839"/>
        <end position="873"/>
    </location>
</feature>
<proteinExistence type="inferred from homology"/>
<feature type="repeat" description="PPR" evidence="3">
    <location>
        <begin position="689"/>
        <end position="723"/>
    </location>
</feature>
<feature type="repeat" description="PPR" evidence="3">
    <location>
        <begin position="269"/>
        <end position="303"/>
    </location>
</feature>
<evidence type="ECO:0000256" key="2">
    <source>
        <dbReference type="ARBA" id="ARBA00022737"/>
    </source>
</evidence>
<dbReference type="InterPro" id="IPR002885">
    <property type="entry name" value="PPR_rpt"/>
</dbReference>
<name>A0ABP0Y537_9ROSI</name>
<dbReference type="InterPro" id="IPR011990">
    <property type="entry name" value="TPR-like_helical_dom_sf"/>
</dbReference>
<feature type="repeat" description="PPR" evidence="3">
    <location>
        <begin position="339"/>
        <end position="373"/>
    </location>
</feature>
<dbReference type="Pfam" id="PF12854">
    <property type="entry name" value="PPR_1"/>
    <property type="match status" value="2"/>
</dbReference>
<evidence type="ECO:0000313" key="5">
    <source>
        <dbReference type="Proteomes" id="UP001642487"/>
    </source>
</evidence>
<feature type="repeat" description="PPR" evidence="3">
    <location>
        <begin position="874"/>
        <end position="908"/>
    </location>
</feature>
<dbReference type="Pfam" id="PF13041">
    <property type="entry name" value="PPR_2"/>
    <property type="match status" value="6"/>
</dbReference>
<comment type="similarity">
    <text evidence="1">Belongs to the PPR family. P subfamily.</text>
</comment>
<dbReference type="Gene3D" id="1.25.40.10">
    <property type="entry name" value="Tetratricopeptide repeat domain"/>
    <property type="match status" value="7"/>
</dbReference>
<dbReference type="Pfam" id="PF01535">
    <property type="entry name" value="PPR"/>
    <property type="match status" value="4"/>
</dbReference>
<protein>
    <recommendedName>
        <fullName evidence="6">Pentatricopeptide repeat-containing protein</fullName>
    </recommendedName>
</protein>
<feature type="repeat" description="PPR" evidence="3">
    <location>
        <begin position="724"/>
        <end position="758"/>
    </location>
</feature>
<feature type="repeat" description="PPR" evidence="3">
    <location>
        <begin position="654"/>
        <end position="688"/>
    </location>
</feature>
<dbReference type="PANTHER" id="PTHR47932:SF63">
    <property type="entry name" value="OS08G0290000 PROTEIN"/>
    <property type="match status" value="1"/>
</dbReference>
<dbReference type="EMBL" id="OZ021736">
    <property type="protein sequence ID" value="CAK9315558.1"/>
    <property type="molecule type" value="Genomic_DNA"/>
</dbReference>
<feature type="repeat" description="PPR" evidence="3">
    <location>
        <begin position="233"/>
        <end position="263"/>
    </location>
</feature>
<feature type="repeat" description="PPR" evidence="3">
    <location>
        <begin position="304"/>
        <end position="338"/>
    </location>
</feature>
<sequence>MLSDEGSVDSFKGSEVLCSGAGHQSLIWEFLVEYLEMIRGRPCKHYLSVNFRNLVTTCTVPLDPPTTSSFSSASEHKTLCYSLVEQLIRRGLFLPAQQVIQRIVTQSSSISEAISIVDFADERGLKLDLAIHGLLCRQLVYSRPQLAELLYNRKFIFEGAEPDALLLDAMVICFCRLGKFEEALAHFNQLFSLNYVPSKVSFNAIFRELCAQERVFEAFDYFVRVNGAGIYLGYWYFNVLMDGLCSKGYMEEALELFDIMQSTNGYHPTLHLFKTLFYGLCKSRWLVEAELLIREMEFRGLYPDKMMYTSLIHEYCKDKKMKMAMQAFFRMVKIGCKPDNYTLNTLIHGFVKLGLVEKGWLVYNLMTEWGIQPDVITFHIMISKYCQEGKVDSALTILNCMVSSKLSPSLHCYTVLIKALYKDDRLEEVNELLKSMLDNGIVPDHVFFFTLTKMYPKGHKLQLALNILEAIVKNGCGSDPSVILATTKCQTSSNLVQKIDILLHKIFNSNLNLASMAFSIVISALCETENLDCALDYLHKMVSLGCKPLLFTYNSLIKCLCKEGLFEDAMSLIDHMQDYSLFPDATTYLIIVNEHCRQGNVKAAYYILRKIRQRGLKPSVAIYDSIIGCLSRKKRIFEAEGVFKMMLEAGVDADNILYLTMINGYGRNGRILEARELFEQMVENSIPPSSYIYTALISALVKKNMTDKGCLYLGMMLRDGFSPNAVLYTSLISHYLKIREVEYALQLVDLMERSHIEPDVIFYVALVSGICKNVSVNKKKWCSEKESQKAKTTLFHLLHETTLVPRDSNMIVSANSAEEMKSLALKLLEKVKDVCIVPNLHLYNTIICGYCRMDRMLDANHHLELMQKEGLRPNQVTFTILMDGHILAGDVNSAIGLFNKMNADGCIPDKVAYNTLLKGLSQEGRLSDAFGPVFKFFEELMSINFYLIGMVQIGRPHPVKKIIA</sequence>
<feature type="repeat" description="PPR" evidence="3">
    <location>
        <begin position="584"/>
        <end position="618"/>
    </location>
</feature>